<proteinExistence type="predicted"/>
<feature type="signal peptide" evidence="2">
    <location>
        <begin position="1"/>
        <end position="28"/>
    </location>
</feature>
<dbReference type="Proteomes" id="UP001205843">
    <property type="component" value="Unassembled WGS sequence"/>
</dbReference>
<keyword evidence="2" id="KW-0732">Signal</keyword>
<organism evidence="3 4">
    <name type="scientific">Natronocella acetinitrilica</name>
    <dbReference type="NCBI Taxonomy" id="414046"/>
    <lineage>
        <taxon>Bacteria</taxon>
        <taxon>Pseudomonadati</taxon>
        <taxon>Pseudomonadota</taxon>
        <taxon>Gammaproteobacteria</taxon>
        <taxon>Chromatiales</taxon>
        <taxon>Ectothiorhodospiraceae</taxon>
        <taxon>Natronocella</taxon>
    </lineage>
</organism>
<feature type="chain" id="PRO_5042058054" description="Glycine rich protein" evidence="2">
    <location>
        <begin position="29"/>
        <end position="369"/>
    </location>
</feature>
<sequence>MEDSRARRIATVALLGLALALGVSIATAADFRLVVSQPGLKAPTSVEEGAPQAPPGDDPSPPTGPALYSFTSHTFTNCGQTGGLGPSLEFCQAAYQADWAQDAALYSVDGGIQRWVVPESGLYRLEAAGAAAAATTNRRGAVLAGEVFLAAGTELHMAVGQIGSSNMNGGGGTFVVIDGAEPLLVAGGAGGGNSQRAEFNQNFNGRLTTSGARGEASGSLMRRGAGGENALGGGASSSARGGGGLLGGGVSEFIGGGESFMDGARGGAINGVHRGGFGGGGSGSATNHGGGGGGYSGGGGGGVSGANRRGYSSGGGGSFISDLFISAATHGGFFDATGAVHPAYTGEVGVVAPEMNAGHGYVVIERLED</sequence>
<feature type="compositionally biased region" description="Pro residues" evidence="1">
    <location>
        <begin position="52"/>
        <end position="64"/>
    </location>
</feature>
<dbReference type="EMBL" id="JALJXV010000003">
    <property type="protein sequence ID" value="MCP1674327.1"/>
    <property type="molecule type" value="Genomic_DNA"/>
</dbReference>
<evidence type="ECO:0000313" key="4">
    <source>
        <dbReference type="Proteomes" id="UP001205843"/>
    </source>
</evidence>
<dbReference type="PANTHER" id="PTHR31535">
    <property type="match status" value="1"/>
</dbReference>
<comment type="caution">
    <text evidence="3">The sequence shown here is derived from an EMBL/GenBank/DDBJ whole genome shotgun (WGS) entry which is preliminary data.</text>
</comment>
<evidence type="ECO:0008006" key="5">
    <source>
        <dbReference type="Google" id="ProtNLM"/>
    </source>
</evidence>
<gene>
    <name evidence="3" type="ORF">J2T57_001429</name>
</gene>
<feature type="region of interest" description="Disordered" evidence="1">
    <location>
        <begin position="42"/>
        <end position="66"/>
    </location>
</feature>
<dbReference type="AlphaFoldDB" id="A0AAE3G2P7"/>
<dbReference type="PANTHER" id="PTHR31535:SF3">
    <property type="entry name" value="REGULATORY PROTEIN ZESTE"/>
    <property type="match status" value="1"/>
</dbReference>
<evidence type="ECO:0000313" key="3">
    <source>
        <dbReference type="EMBL" id="MCP1674327.1"/>
    </source>
</evidence>
<reference evidence="3" key="1">
    <citation type="submission" date="2022-03" db="EMBL/GenBank/DDBJ databases">
        <title>Genomic Encyclopedia of Type Strains, Phase III (KMG-III): the genomes of soil and plant-associated and newly described type strains.</title>
        <authorList>
            <person name="Whitman W."/>
        </authorList>
    </citation>
    <scope>NUCLEOTIDE SEQUENCE</scope>
    <source>
        <strain evidence="3">ANL 6-2</strain>
    </source>
</reference>
<evidence type="ECO:0000256" key="1">
    <source>
        <dbReference type="SAM" id="MobiDB-lite"/>
    </source>
</evidence>
<feature type="compositionally biased region" description="Gly residues" evidence="1">
    <location>
        <begin position="224"/>
        <end position="235"/>
    </location>
</feature>
<feature type="region of interest" description="Disordered" evidence="1">
    <location>
        <begin position="206"/>
        <end position="235"/>
    </location>
</feature>
<name>A0AAE3G2P7_9GAMM</name>
<dbReference type="RefSeq" id="WP_301289206.1">
    <property type="nucleotide sequence ID" value="NZ_JALJXV010000003.1"/>
</dbReference>
<protein>
    <recommendedName>
        <fullName evidence="5">Glycine rich protein</fullName>
    </recommendedName>
</protein>
<keyword evidence="4" id="KW-1185">Reference proteome</keyword>
<evidence type="ECO:0000256" key="2">
    <source>
        <dbReference type="SAM" id="SignalP"/>
    </source>
</evidence>
<accession>A0AAE3G2P7</accession>